<evidence type="ECO:0000313" key="5">
    <source>
        <dbReference type="EMBL" id="ODQ75565.1"/>
    </source>
</evidence>
<dbReference type="STRING" id="675824.A0A1E3QCY0"/>
<feature type="compositionally biased region" description="Acidic residues" evidence="3">
    <location>
        <begin position="40"/>
        <end position="51"/>
    </location>
</feature>
<feature type="region of interest" description="Disordered" evidence="3">
    <location>
        <begin position="1"/>
        <end position="77"/>
    </location>
</feature>
<keyword evidence="2" id="KW-0175">Coiled coil</keyword>
<dbReference type="Pfam" id="PF09745">
    <property type="entry name" value="NSRP1_N"/>
    <property type="match status" value="1"/>
</dbReference>
<evidence type="ECO:0000256" key="1">
    <source>
        <dbReference type="ARBA" id="ARBA00010126"/>
    </source>
</evidence>
<feature type="domain" description="Nuclear speckle splicing regulatory protein 1 N-terminal" evidence="4">
    <location>
        <begin position="94"/>
        <end position="210"/>
    </location>
</feature>
<keyword evidence="6" id="KW-1185">Reference proteome</keyword>
<sequence length="261" mass="29481">MSTPKFGGLKIQKKTPQGKSASVSSTARPEQKRSIFGYDPLEDDGDEEVDSGDVKPPEPDRRLKLPSRNKTAEYTRNRVNTDIVAQSMRNAQVAETYGAEDASIYAYDEVYDTMKAAEKSVRAELTGDGEKNKERQSKYIENLQESLKVRTQDRLMARDRLNKREREEEGDEFAGTQVFESAAYKKQKAEIERMKKEEEETEEKEKKNKRSGLSTIYHKVLSQSEGAHEVQVRAAAAAAAVQAARKSPPVQEARKEDDKKT</sequence>
<evidence type="ECO:0000259" key="4">
    <source>
        <dbReference type="Pfam" id="PF09745"/>
    </source>
</evidence>
<dbReference type="InterPro" id="IPR053246">
    <property type="entry name" value="NS_splicing_regulatory_protein"/>
</dbReference>
<dbReference type="InterPro" id="IPR018612">
    <property type="entry name" value="NSRP1_N"/>
</dbReference>
<name>A0A1E3QCY0_LIPST</name>
<dbReference type="AlphaFoldDB" id="A0A1E3QCY0"/>
<feature type="compositionally biased region" description="Basic and acidic residues" evidence="3">
    <location>
        <begin position="158"/>
        <end position="167"/>
    </location>
</feature>
<feature type="compositionally biased region" description="Polar residues" evidence="3">
    <location>
        <begin position="14"/>
        <end position="28"/>
    </location>
</feature>
<gene>
    <name evidence="5" type="ORF">LIPSTDRAFT_61179</name>
</gene>
<dbReference type="PANTHER" id="PTHR47845:SF1">
    <property type="entry name" value="NUCLEAR SPECKLE SPLICING REGULATORY PROTEIN 1 HOMOLOG"/>
    <property type="match status" value="1"/>
</dbReference>
<dbReference type="PANTHER" id="PTHR47845">
    <property type="entry name" value="NUCLEAR SPECKLE SPLICING REGULATORY PROTEIN 1 HOMOLOG"/>
    <property type="match status" value="1"/>
</dbReference>
<evidence type="ECO:0000256" key="3">
    <source>
        <dbReference type="SAM" id="MobiDB-lite"/>
    </source>
</evidence>
<dbReference type="Proteomes" id="UP000094385">
    <property type="component" value="Unassembled WGS sequence"/>
</dbReference>
<proteinExistence type="inferred from homology"/>
<dbReference type="EMBL" id="KV454290">
    <property type="protein sequence ID" value="ODQ75565.1"/>
    <property type="molecule type" value="Genomic_DNA"/>
</dbReference>
<feature type="region of interest" description="Disordered" evidence="3">
    <location>
        <begin position="240"/>
        <end position="261"/>
    </location>
</feature>
<dbReference type="OrthoDB" id="446635at2759"/>
<protein>
    <recommendedName>
        <fullName evidence="4">Nuclear speckle splicing regulatory protein 1 N-terminal domain-containing protein</fullName>
    </recommendedName>
</protein>
<feature type="region of interest" description="Disordered" evidence="3">
    <location>
        <begin position="190"/>
        <end position="214"/>
    </location>
</feature>
<organism evidence="5 6">
    <name type="scientific">Lipomyces starkeyi NRRL Y-11557</name>
    <dbReference type="NCBI Taxonomy" id="675824"/>
    <lineage>
        <taxon>Eukaryota</taxon>
        <taxon>Fungi</taxon>
        <taxon>Dikarya</taxon>
        <taxon>Ascomycota</taxon>
        <taxon>Saccharomycotina</taxon>
        <taxon>Lipomycetes</taxon>
        <taxon>Lipomycetales</taxon>
        <taxon>Lipomycetaceae</taxon>
        <taxon>Lipomyces</taxon>
    </lineage>
</organism>
<evidence type="ECO:0000256" key="2">
    <source>
        <dbReference type="ARBA" id="ARBA00023054"/>
    </source>
</evidence>
<feature type="compositionally biased region" description="Basic and acidic residues" evidence="3">
    <location>
        <begin position="252"/>
        <end position="261"/>
    </location>
</feature>
<evidence type="ECO:0000313" key="6">
    <source>
        <dbReference type="Proteomes" id="UP000094385"/>
    </source>
</evidence>
<feature type="compositionally biased region" description="Basic and acidic residues" evidence="3">
    <location>
        <begin position="52"/>
        <end position="63"/>
    </location>
</feature>
<accession>A0A1E3QCY0</accession>
<comment type="similarity">
    <text evidence="1">Belongs to the NSRP1 family.</text>
</comment>
<reference evidence="5 6" key="1">
    <citation type="journal article" date="2016" name="Proc. Natl. Acad. Sci. U.S.A.">
        <title>Comparative genomics of biotechnologically important yeasts.</title>
        <authorList>
            <person name="Riley R."/>
            <person name="Haridas S."/>
            <person name="Wolfe K.H."/>
            <person name="Lopes M.R."/>
            <person name="Hittinger C.T."/>
            <person name="Goeker M."/>
            <person name="Salamov A.A."/>
            <person name="Wisecaver J.H."/>
            <person name="Long T.M."/>
            <person name="Calvey C.H."/>
            <person name="Aerts A.L."/>
            <person name="Barry K.W."/>
            <person name="Choi C."/>
            <person name="Clum A."/>
            <person name="Coughlan A.Y."/>
            <person name="Deshpande S."/>
            <person name="Douglass A.P."/>
            <person name="Hanson S.J."/>
            <person name="Klenk H.-P."/>
            <person name="LaButti K.M."/>
            <person name="Lapidus A."/>
            <person name="Lindquist E.A."/>
            <person name="Lipzen A.M."/>
            <person name="Meier-Kolthoff J.P."/>
            <person name="Ohm R.A."/>
            <person name="Otillar R.P."/>
            <person name="Pangilinan J.L."/>
            <person name="Peng Y."/>
            <person name="Rokas A."/>
            <person name="Rosa C.A."/>
            <person name="Scheuner C."/>
            <person name="Sibirny A.A."/>
            <person name="Slot J.C."/>
            <person name="Stielow J.B."/>
            <person name="Sun H."/>
            <person name="Kurtzman C.P."/>
            <person name="Blackwell M."/>
            <person name="Grigoriev I.V."/>
            <person name="Jeffries T.W."/>
        </authorList>
    </citation>
    <scope>NUCLEOTIDE SEQUENCE [LARGE SCALE GENOMIC DNA]</scope>
    <source>
        <strain evidence="5 6">NRRL Y-11557</strain>
    </source>
</reference>
<feature type="compositionally biased region" description="Basic and acidic residues" evidence="3">
    <location>
        <begin position="190"/>
        <end position="206"/>
    </location>
</feature>
<feature type="region of interest" description="Disordered" evidence="3">
    <location>
        <begin position="158"/>
        <end position="178"/>
    </location>
</feature>
<dbReference type="GO" id="GO:0000381">
    <property type="term" value="P:regulation of alternative mRNA splicing, via spliceosome"/>
    <property type="evidence" value="ECO:0007669"/>
    <property type="project" value="InterPro"/>
</dbReference>